<dbReference type="Gene3D" id="1.20.1740.10">
    <property type="entry name" value="Amino acid/polyamine transporter I"/>
    <property type="match status" value="1"/>
</dbReference>
<evidence type="ECO:0000256" key="2">
    <source>
        <dbReference type="ARBA" id="ARBA00022448"/>
    </source>
</evidence>
<evidence type="ECO:0000256" key="3">
    <source>
        <dbReference type="ARBA" id="ARBA00022692"/>
    </source>
</evidence>
<feature type="transmembrane region" description="Helical" evidence="7">
    <location>
        <begin position="356"/>
        <end position="385"/>
    </location>
</feature>
<keyword evidence="9" id="KW-1185">Reference proteome</keyword>
<accession>A0A2S4L141</accession>
<feature type="transmembrane region" description="Helical" evidence="7">
    <location>
        <begin position="74"/>
        <end position="95"/>
    </location>
</feature>
<feature type="transmembrane region" description="Helical" evidence="7">
    <location>
        <begin position="475"/>
        <end position="494"/>
    </location>
</feature>
<dbReference type="EMBL" id="PKSG01000355">
    <property type="protein sequence ID" value="POR36161.1"/>
    <property type="molecule type" value="Genomic_DNA"/>
</dbReference>
<evidence type="ECO:0000256" key="6">
    <source>
        <dbReference type="SAM" id="MobiDB-lite"/>
    </source>
</evidence>
<dbReference type="Pfam" id="PF13520">
    <property type="entry name" value="AA_permease_2"/>
    <property type="match status" value="1"/>
</dbReference>
<feature type="transmembrane region" description="Helical" evidence="7">
    <location>
        <begin position="432"/>
        <end position="454"/>
    </location>
</feature>
<dbReference type="Proteomes" id="UP000237481">
    <property type="component" value="Unassembled WGS sequence"/>
</dbReference>
<protein>
    <submittedName>
        <fullName evidence="8">Amino acid permease</fullName>
    </submittedName>
</protein>
<dbReference type="OrthoDB" id="10054429at2759"/>
<dbReference type="AlphaFoldDB" id="A0A2S4L141"/>
<feature type="transmembrane region" description="Helical" evidence="7">
    <location>
        <begin position="500"/>
        <end position="522"/>
    </location>
</feature>
<evidence type="ECO:0000313" key="8">
    <source>
        <dbReference type="EMBL" id="POR36161.1"/>
    </source>
</evidence>
<sequence>MAAESHQGPRPKEDAPEDQRAVLERETTTRDELVLVLLRSFNVFHNFATSFAALYFIGGVRVTFSTGIAAGGNLAYWTSFIVTCVFTFVTAAVIAEICSSLPLAGSIYLWAAEAGGPTYGRLFGFVVAWWSTTAWTTFCASNTQAAVNYMLSEITVFNLDFPSDSSSVKFRALQWIATEVMLALAAIWNLLPPKYFKCIFYLSTGSVLLDFALNMVWLPVATSKTYGFRSAHDAFMTTYNGTGAPAAWNWCLSYLATAGILIGFDASGHVAEETKNASLSAARGIFWSTVVSGAGGFAVVVLFLFCVVSLHQMSRTFRDALTSVRLQPDAATFFSFGGAQPFVPLYAAILGDGGHIFMNVVCIVALWFNTAIAVLAASRLVFAVARDGVLPFSPWVSKMVDGQPRNAVVVVWLVASIVTCTILPSAVAFTSLVSAAGVPSAAAYGLICLGRLFLTPNKFPKPAWSLGRLSKPFQAVAVLWNGWVVAVLYSPYVFPVTAETLNYAPVIMAIVTVFALLSWWFAPAERWLPSKRIQETLEAGEISSE</sequence>
<name>A0A2S4L141_9HYPO</name>
<comment type="caution">
    <text evidence="8">The sequence shown here is derived from an EMBL/GenBank/DDBJ whole genome shotgun (WGS) entry which is preliminary data.</text>
</comment>
<keyword evidence="4 7" id="KW-1133">Transmembrane helix</keyword>
<feature type="compositionally biased region" description="Basic and acidic residues" evidence="6">
    <location>
        <begin position="10"/>
        <end position="21"/>
    </location>
</feature>
<feature type="transmembrane region" description="Helical" evidence="7">
    <location>
        <begin position="285"/>
        <end position="310"/>
    </location>
</feature>
<dbReference type="PANTHER" id="PTHR45649">
    <property type="entry name" value="AMINO-ACID PERMEASE BAT1"/>
    <property type="match status" value="1"/>
</dbReference>
<feature type="transmembrane region" description="Helical" evidence="7">
    <location>
        <begin position="43"/>
        <end position="62"/>
    </location>
</feature>
<keyword evidence="3 7" id="KW-0812">Transmembrane</keyword>
<feature type="transmembrane region" description="Helical" evidence="7">
    <location>
        <begin position="406"/>
        <end position="426"/>
    </location>
</feature>
<dbReference type="GO" id="GO:0022857">
    <property type="term" value="F:transmembrane transporter activity"/>
    <property type="evidence" value="ECO:0007669"/>
    <property type="project" value="InterPro"/>
</dbReference>
<evidence type="ECO:0000313" key="9">
    <source>
        <dbReference type="Proteomes" id="UP000237481"/>
    </source>
</evidence>
<evidence type="ECO:0000256" key="4">
    <source>
        <dbReference type="ARBA" id="ARBA00022989"/>
    </source>
</evidence>
<feature type="region of interest" description="Disordered" evidence="6">
    <location>
        <begin position="1"/>
        <end position="21"/>
    </location>
</feature>
<dbReference type="InterPro" id="IPR002293">
    <property type="entry name" value="AA/rel_permease1"/>
</dbReference>
<evidence type="ECO:0000256" key="5">
    <source>
        <dbReference type="ARBA" id="ARBA00023136"/>
    </source>
</evidence>
<comment type="subcellular location">
    <subcellularLocation>
        <location evidence="1">Membrane</location>
        <topology evidence="1">Multi-pass membrane protein</topology>
    </subcellularLocation>
</comment>
<keyword evidence="2" id="KW-0813">Transport</keyword>
<evidence type="ECO:0000256" key="7">
    <source>
        <dbReference type="SAM" id="Phobius"/>
    </source>
</evidence>
<reference evidence="8 9" key="1">
    <citation type="submission" date="2018-01" db="EMBL/GenBank/DDBJ databases">
        <title>Harnessing the power of phylogenomics to disentangle the directionality and signatures of interkingdom host jumping in the parasitic fungal genus Tolypocladium.</title>
        <authorList>
            <person name="Quandt C.A."/>
            <person name="Patterson W."/>
            <person name="Spatafora J.W."/>
        </authorList>
    </citation>
    <scope>NUCLEOTIDE SEQUENCE [LARGE SCALE GENOMIC DNA]</scope>
    <source>
        <strain evidence="8 9">NRBC 100945</strain>
    </source>
</reference>
<dbReference type="GO" id="GO:0016020">
    <property type="term" value="C:membrane"/>
    <property type="evidence" value="ECO:0007669"/>
    <property type="project" value="UniProtKB-SubCell"/>
</dbReference>
<feature type="transmembrane region" description="Helical" evidence="7">
    <location>
        <begin position="172"/>
        <end position="191"/>
    </location>
</feature>
<gene>
    <name evidence="8" type="ORF">TPAR_03635</name>
</gene>
<organism evidence="8 9">
    <name type="scientific">Tolypocladium paradoxum</name>
    <dbReference type="NCBI Taxonomy" id="94208"/>
    <lineage>
        <taxon>Eukaryota</taxon>
        <taxon>Fungi</taxon>
        <taxon>Dikarya</taxon>
        <taxon>Ascomycota</taxon>
        <taxon>Pezizomycotina</taxon>
        <taxon>Sordariomycetes</taxon>
        <taxon>Hypocreomycetidae</taxon>
        <taxon>Hypocreales</taxon>
        <taxon>Ophiocordycipitaceae</taxon>
        <taxon>Tolypocladium</taxon>
    </lineage>
</organism>
<feature type="transmembrane region" description="Helical" evidence="7">
    <location>
        <begin position="198"/>
        <end position="220"/>
    </location>
</feature>
<dbReference type="PANTHER" id="PTHR45649:SF13">
    <property type="entry name" value="THIAMINE TRANSPORTER THI9"/>
    <property type="match status" value="1"/>
</dbReference>
<proteinExistence type="predicted"/>
<evidence type="ECO:0000256" key="1">
    <source>
        <dbReference type="ARBA" id="ARBA00004141"/>
    </source>
</evidence>
<dbReference type="PIRSF" id="PIRSF006060">
    <property type="entry name" value="AA_transporter"/>
    <property type="match status" value="1"/>
</dbReference>
<keyword evidence="5 7" id="KW-0472">Membrane</keyword>
<dbReference type="STRING" id="94208.A0A2S4L141"/>